<dbReference type="SUPFAM" id="SSF55874">
    <property type="entry name" value="ATPase domain of HSP90 chaperone/DNA topoisomerase II/histidine kinase"/>
    <property type="match status" value="1"/>
</dbReference>
<accession>A0ABV9G8T7</accession>
<comment type="caution">
    <text evidence="3">The sequence shown here is derived from an EMBL/GenBank/DDBJ whole genome shotgun (WGS) entry which is preliminary data.</text>
</comment>
<feature type="domain" description="Histidine kinase/HSP90-like ATPase" evidence="2">
    <location>
        <begin position="10"/>
        <end position="128"/>
    </location>
</feature>
<dbReference type="Proteomes" id="UP001595993">
    <property type="component" value="Unassembled WGS sequence"/>
</dbReference>
<evidence type="ECO:0000313" key="3">
    <source>
        <dbReference type="EMBL" id="MFC4610691.1"/>
    </source>
</evidence>
<dbReference type="CDD" id="cd16936">
    <property type="entry name" value="HATPase_RsbW-like"/>
    <property type="match status" value="1"/>
</dbReference>
<dbReference type="EMBL" id="JBHSFE010000019">
    <property type="protein sequence ID" value="MFC4610691.1"/>
    <property type="molecule type" value="Genomic_DNA"/>
</dbReference>
<keyword evidence="1" id="KW-0723">Serine/threonine-protein kinase</keyword>
<proteinExistence type="predicted"/>
<gene>
    <name evidence="3" type="ORF">ACFO9E_23270</name>
</gene>
<dbReference type="InterPro" id="IPR036890">
    <property type="entry name" value="HATPase_C_sf"/>
</dbReference>
<dbReference type="InterPro" id="IPR050267">
    <property type="entry name" value="Anti-sigma-factor_SerPK"/>
</dbReference>
<dbReference type="InterPro" id="IPR003594">
    <property type="entry name" value="HATPase_dom"/>
</dbReference>
<keyword evidence="3" id="KW-0067">ATP-binding</keyword>
<dbReference type="PANTHER" id="PTHR35526">
    <property type="entry name" value="ANTI-SIGMA-F FACTOR RSBW-RELATED"/>
    <property type="match status" value="1"/>
</dbReference>
<dbReference type="PANTHER" id="PTHR35526:SF3">
    <property type="entry name" value="ANTI-SIGMA-F FACTOR RSBW"/>
    <property type="match status" value="1"/>
</dbReference>
<keyword evidence="3" id="KW-0547">Nucleotide-binding</keyword>
<dbReference type="Gene3D" id="3.30.565.10">
    <property type="entry name" value="Histidine kinase-like ATPase, C-terminal domain"/>
    <property type="match status" value="1"/>
</dbReference>
<keyword evidence="1" id="KW-0418">Kinase</keyword>
<keyword evidence="4" id="KW-1185">Reference proteome</keyword>
<evidence type="ECO:0000313" key="4">
    <source>
        <dbReference type="Proteomes" id="UP001595993"/>
    </source>
</evidence>
<name>A0ABV9G8T7_9ACTN</name>
<sequence length="167" mass="18729">MTRRARIAVPADRAAVAFARDRVMAKVHDWRVPLGDEQHDAVKLVTSELITNAIVHTRNDEDNLVFVTVWLYLVGGSLRLDVYDGSSTEPERHDATPDDETGRGLVLVDTLAARTGWESTARGKKVWVEFDVPVPPRAPASTRRAELLRERVKPTMVRTYSLLAAMR</sequence>
<dbReference type="GO" id="GO:0005524">
    <property type="term" value="F:ATP binding"/>
    <property type="evidence" value="ECO:0007669"/>
    <property type="project" value="UniProtKB-KW"/>
</dbReference>
<protein>
    <submittedName>
        <fullName evidence="3">ATP-binding protein</fullName>
    </submittedName>
</protein>
<dbReference type="Pfam" id="PF13581">
    <property type="entry name" value="HATPase_c_2"/>
    <property type="match status" value="1"/>
</dbReference>
<evidence type="ECO:0000259" key="2">
    <source>
        <dbReference type="Pfam" id="PF13581"/>
    </source>
</evidence>
<keyword evidence="1" id="KW-0808">Transferase</keyword>
<reference evidence="4" key="1">
    <citation type="journal article" date="2019" name="Int. J. Syst. Evol. Microbiol.">
        <title>The Global Catalogue of Microorganisms (GCM) 10K type strain sequencing project: providing services to taxonomists for standard genome sequencing and annotation.</title>
        <authorList>
            <consortium name="The Broad Institute Genomics Platform"/>
            <consortium name="The Broad Institute Genome Sequencing Center for Infectious Disease"/>
            <person name="Wu L."/>
            <person name="Ma J."/>
        </authorList>
    </citation>
    <scope>NUCLEOTIDE SEQUENCE [LARGE SCALE GENOMIC DNA]</scope>
    <source>
        <strain evidence="4">CGMCC 4.7139</strain>
    </source>
</reference>
<dbReference type="RefSeq" id="WP_381198999.1">
    <property type="nucleotide sequence ID" value="NZ_JBHSFE010000019.1"/>
</dbReference>
<evidence type="ECO:0000256" key="1">
    <source>
        <dbReference type="ARBA" id="ARBA00022527"/>
    </source>
</evidence>
<organism evidence="3 4">
    <name type="scientific">Streptomyces maoxianensis</name>
    <dbReference type="NCBI Taxonomy" id="1459942"/>
    <lineage>
        <taxon>Bacteria</taxon>
        <taxon>Bacillati</taxon>
        <taxon>Actinomycetota</taxon>
        <taxon>Actinomycetes</taxon>
        <taxon>Kitasatosporales</taxon>
        <taxon>Streptomycetaceae</taxon>
        <taxon>Streptomyces</taxon>
    </lineage>
</organism>